<sequence length="81" mass="9512">MNIWIHGHNTYAITGEYSTDSEYDQRYGYYGHGYPLNYDKDYDSYGDSDSSDNYDSGIRERGNGNWPDEISPDQQIHWCQI</sequence>
<evidence type="ECO:0000313" key="2">
    <source>
        <dbReference type="EMBL" id="CAI4044356.1"/>
    </source>
</evidence>
<protein>
    <submittedName>
        <fullName evidence="2">Uncharacterized protein</fullName>
    </submittedName>
</protein>
<dbReference type="Proteomes" id="UP001162087">
    <property type="component" value="Chromosome 11"/>
</dbReference>
<gene>
    <name evidence="2" type="primary">SKDI11G0230</name>
    <name evidence="2" type="ORF">SKDI_11G0230</name>
</gene>
<dbReference type="GeneID" id="80925225"/>
<dbReference type="AlphaFoldDB" id="A0AA35NJI9"/>
<proteinExistence type="predicted"/>
<evidence type="ECO:0000256" key="1">
    <source>
        <dbReference type="SAM" id="MobiDB-lite"/>
    </source>
</evidence>
<accession>A0AA35NJI9</accession>
<keyword evidence="3" id="KW-1185">Reference proteome</keyword>
<evidence type="ECO:0000313" key="3">
    <source>
        <dbReference type="Proteomes" id="UP001162087"/>
    </source>
</evidence>
<organism evidence="2 3">
    <name type="scientific">Saccharomyces kudriavzevii (strain ATCC MYA-4449 / AS 2.2408 / CBS 8840 / NBRC 1802 / NCYC 2889)</name>
    <name type="common">Yeast</name>
    <dbReference type="NCBI Taxonomy" id="226230"/>
    <lineage>
        <taxon>Eukaryota</taxon>
        <taxon>Fungi</taxon>
        <taxon>Dikarya</taxon>
        <taxon>Ascomycota</taxon>
        <taxon>Saccharomycotina</taxon>
        <taxon>Saccharomycetes</taxon>
        <taxon>Saccharomycetales</taxon>
        <taxon>Saccharomycetaceae</taxon>
        <taxon>Saccharomyces</taxon>
    </lineage>
</organism>
<name>A0AA35NJI9_SACK1</name>
<dbReference type="RefSeq" id="XP_056083276.1">
    <property type="nucleotide sequence ID" value="XM_056229238.1"/>
</dbReference>
<dbReference type="EMBL" id="OX365906">
    <property type="protein sequence ID" value="CAI4044356.1"/>
    <property type="molecule type" value="Genomic_DNA"/>
</dbReference>
<reference evidence="2" key="1">
    <citation type="submission" date="2022-10" db="EMBL/GenBank/DDBJ databases">
        <authorList>
            <person name="Byrne P K."/>
        </authorList>
    </citation>
    <scope>NUCLEOTIDE SEQUENCE</scope>
    <source>
        <strain evidence="2">IFO1802</strain>
    </source>
</reference>
<feature type="region of interest" description="Disordered" evidence="1">
    <location>
        <begin position="41"/>
        <end position="81"/>
    </location>
</feature>